<keyword evidence="2" id="KW-1185">Reference proteome</keyword>
<name>A0A8X6ICW8_NEPPI</name>
<feature type="non-terminal residue" evidence="1">
    <location>
        <position position="48"/>
    </location>
</feature>
<proteinExistence type="predicted"/>
<evidence type="ECO:0000313" key="1">
    <source>
        <dbReference type="EMBL" id="GFS40844.1"/>
    </source>
</evidence>
<dbReference type="AlphaFoldDB" id="A0A8X6ICW8"/>
<gene>
    <name evidence="1" type="ORF">NPIL_511681</name>
</gene>
<accession>A0A8X6ICW8</accession>
<sequence>MKLAYTEFEPVNGSNSYLSPLIFLHGLTHAKEHWDNIPQIIADATRRK</sequence>
<organism evidence="1 2">
    <name type="scientific">Nephila pilipes</name>
    <name type="common">Giant wood spider</name>
    <name type="synonym">Nephila maculata</name>
    <dbReference type="NCBI Taxonomy" id="299642"/>
    <lineage>
        <taxon>Eukaryota</taxon>
        <taxon>Metazoa</taxon>
        <taxon>Ecdysozoa</taxon>
        <taxon>Arthropoda</taxon>
        <taxon>Chelicerata</taxon>
        <taxon>Arachnida</taxon>
        <taxon>Araneae</taxon>
        <taxon>Araneomorphae</taxon>
        <taxon>Entelegynae</taxon>
        <taxon>Araneoidea</taxon>
        <taxon>Nephilidae</taxon>
        <taxon>Nephila</taxon>
    </lineage>
</organism>
<reference evidence="1" key="1">
    <citation type="submission" date="2020-08" db="EMBL/GenBank/DDBJ databases">
        <title>Multicomponent nature underlies the extraordinary mechanical properties of spider dragline silk.</title>
        <authorList>
            <person name="Kono N."/>
            <person name="Nakamura H."/>
            <person name="Mori M."/>
            <person name="Yoshida Y."/>
            <person name="Ohtoshi R."/>
            <person name="Malay A.D."/>
            <person name="Moran D.A.P."/>
            <person name="Tomita M."/>
            <person name="Numata K."/>
            <person name="Arakawa K."/>
        </authorList>
    </citation>
    <scope>NUCLEOTIDE SEQUENCE</scope>
</reference>
<dbReference type="Proteomes" id="UP000887013">
    <property type="component" value="Unassembled WGS sequence"/>
</dbReference>
<evidence type="ECO:0000313" key="2">
    <source>
        <dbReference type="Proteomes" id="UP000887013"/>
    </source>
</evidence>
<comment type="caution">
    <text evidence="1">The sequence shown here is derived from an EMBL/GenBank/DDBJ whole genome shotgun (WGS) entry which is preliminary data.</text>
</comment>
<dbReference type="OrthoDB" id="8119704at2759"/>
<protein>
    <recommendedName>
        <fullName evidence="3">Alpha/beta hydrolase</fullName>
    </recommendedName>
</protein>
<dbReference type="EMBL" id="BMAW01089620">
    <property type="protein sequence ID" value="GFS40844.1"/>
    <property type="molecule type" value="Genomic_DNA"/>
</dbReference>
<evidence type="ECO:0008006" key="3">
    <source>
        <dbReference type="Google" id="ProtNLM"/>
    </source>
</evidence>